<feature type="region of interest" description="Disordered" evidence="2">
    <location>
        <begin position="1"/>
        <end position="29"/>
    </location>
</feature>
<keyword evidence="4" id="KW-1185">Reference proteome</keyword>
<proteinExistence type="predicted"/>
<name>A0A072PD78_9EURO</name>
<evidence type="ECO:0000313" key="3">
    <source>
        <dbReference type="EMBL" id="KEF57771.1"/>
    </source>
</evidence>
<dbReference type="OrthoDB" id="4448936at2759"/>
<keyword evidence="1" id="KW-0175">Coiled coil</keyword>
<dbReference type="AlphaFoldDB" id="A0A072PD78"/>
<accession>A0A072PD78</accession>
<feature type="region of interest" description="Disordered" evidence="2">
    <location>
        <begin position="165"/>
        <end position="185"/>
    </location>
</feature>
<dbReference type="VEuPathDB" id="FungiDB:A1O9_05691"/>
<organism evidence="3 4">
    <name type="scientific">Exophiala aquamarina CBS 119918</name>
    <dbReference type="NCBI Taxonomy" id="1182545"/>
    <lineage>
        <taxon>Eukaryota</taxon>
        <taxon>Fungi</taxon>
        <taxon>Dikarya</taxon>
        <taxon>Ascomycota</taxon>
        <taxon>Pezizomycotina</taxon>
        <taxon>Eurotiomycetes</taxon>
        <taxon>Chaetothyriomycetidae</taxon>
        <taxon>Chaetothyriales</taxon>
        <taxon>Herpotrichiellaceae</taxon>
        <taxon>Exophiala</taxon>
    </lineage>
</organism>
<dbReference type="HOGENOM" id="CLU_070611_0_0_1"/>
<dbReference type="Proteomes" id="UP000027920">
    <property type="component" value="Unassembled WGS sequence"/>
</dbReference>
<dbReference type="GeneID" id="25280614"/>
<comment type="caution">
    <text evidence="3">The sequence shown here is derived from an EMBL/GenBank/DDBJ whole genome shotgun (WGS) entry which is preliminary data.</text>
</comment>
<feature type="coiled-coil region" evidence="1">
    <location>
        <begin position="71"/>
        <end position="119"/>
    </location>
</feature>
<evidence type="ECO:0000256" key="1">
    <source>
        <dbReference type="SAM" id="Coils"/>
    </source>
</evidence>
<reference evidence="3 4" key="1">
    <citation type="submission" date="2013-03" db="EMBL/GenBank/DDBJ databases">
        <title>The Genome Sequence of Exophiala aquamarina CBS 119918.</title>
        <authorList>
            <consortium name="The Broad Institute Genomics Platform"/>
            <person name="Cuomo C."/>
            <person name="de Hoog S."/>
            <person name="Gorbushina A."/>
            <person name="Walker B."/>
            <person name="Young S.K."/>
            <person name="Zeng Q."/>
            <person name="Gargeya S."/>
            <person name="Fitzgerald M."/>
            <person name="Haas B."/>
            <person name="Abouelleil A."/>
            <person name="Allen A.W."/>
            <person name="Alvarado L."/>
            <person name="Arachchi H.M."/>
            <person name="Berlin A.M."/>
            <person name="Chapman S.B."/>
            <person name="Gainer-Dewar J."/>
            <person name="Goldberg J."/>
            <person name="Griggs A."/>
            <person name="Gujja S."/>
            <person name="Hansen M."/>
            <person name="Howarth C."/>
            <person name="Imamovic A."/>
            <person name="Ireland A."/>
            <person name="Larimer J."/>
            <person name="McCowan C."/>
            <person name="Murphy C."/>
            <person name="Pearson M."/>
            <person name="Poon T.W."/>
            <person name="Priest M."/>
            <person name="Roberts A."/>
            <person name="Saif S."/>
            <person name="Shea T."/>
            <person name="Sisk P."/>
            <person name="Sykes S."/>
            <person name="Wortman J."/>
            <person name="Nusbaum C."/>
            <person name="Birren B."/>
        </authorList>
    </citation>
    <scope>NUCLEOTIDE SEQUENCE [LARGE SCALE GENOMIC DNA]</scope>
    <source>
        <strain evidence="3 4">CBS 119918</strain>
    </source>
</reference>
<dbReference type="EMBL" id="AMGV01000004">
    <property type="protein sequence ID" value="KEF57771.1"/>
    <property type="molecule type" value="Genomic_DNA"/>
</dbReference>
<sequence length="242" mass="27423">MDTIEAVLLEDDTSASRDDDTNEPTHSAIPEDAFPEGGLELIRNNLTLTIKSMRMRQLEQSHLHQLTMEKLEAVAQRCAQQETRLQEFSDKTIVLRERNRQLTRENAKLHHQLEHSRAESRKRHDAVHAMSSAVAGLDGWINSTSTPNRPSRQVVVRGRGRFRGRYYVDGPGSSPTGPGNDAVPDASTIYEGVNAWLRGFNDIEQELESIPVKMNVHLEQDSDRHGRLDEDEWGEFETVSET</sequence>
<feature type="region of interest" description="Disordered" evidence="2">
    <location>
        <begin position="220"/>
        <end position="242"/>
    </location>
</feature>
<feature type="compositionally biased region" description="Acidic residues" evidence="2">
    <location>
        <begin position="229"/>
        <end position="242"/>
    </location>
</feature>
<dbReference type="RefSeq" id="XP_013260361.1">
    <property type="nucleotide sequence ID" value="XM_013404907.1"/>
</dbReference>
<evidence type="ECO:0000256" key="2">
    <source>
        <dbReference type="SAM" id="MobiDB-lite"/>
    </source>
</evidence>
<gene>
    <name evidence="3" type="ORF">A1O9_05691</name>
</gene>
<dbReference type="STRING" id="1182545.A0A072PD78"/>
<evidence type="ECO:0000313" key="4">
    <source>
        <dbReference type="Proteomes" id="UP000027920"/>
    </source>
</evidence>
<protein>
    <submittedName>
        <fullName evidence="3">Uncharacterized protein</fullName>
    </submittedName>
</protein>